<dbReference type="Proteomes" id="UP000029661">
    <property type="component" value="Chromosome"/>
</dbReference>
<name>A0A089ZG50_METFO</name>
<evidence type="ECO:0000256" key="1">
    <source>
        <dbReference type="SAM" id="Phobius"/>
    </source>
</evidence>
<keyword evidence="1" id="KW-0812">Transmembrane</keyword>
<gene>
    <name evidence="2" type="ORF">BRM9_1154</name>
</gene>
<evidence type="ECO:0000313" key="3">
    <source>
        <dbReference type="Proteomes" id="UP000029661"/>
    </source>
</evidence>
<evidence type="ECO:0000313" key="2">
    <source>
        <dbReference type="EMBL" id="AIS31970.1"/>
    </source>
</evidence>
<protein>
    <submittedName>
        <fullName evidence="2">Uncharacterized protein</fullName>
    </submittedName>
</protein>
<accession>A0A089ZG50</accession>
<proteinExistence type="predicted"/>
<dbReference type="GeneID" id="24792311"/>
<keyword evidence="1" id="KW-0472">Membrane</keyword>
<dbReference type="OrthoDB" id="384200at2157"/>
<keyword evidence="1" id="KW-1133">Transmembrane helix</keyword>
<sequence>MEKEMYCKMCAHKNKEPSIWEEGVADSRSTTPELASSGSKTTKILITVVIIMVAVLGIGAAMLLTYQSPAVNTTANNTTAMPQNTTMTGNHAKSTNNSLPTSIITSNGKSVDLTDYQAVDVREDTATGNIRCRVCDQWTVTRKVTEYKNSAGERIMIGENYCTKCGSLSKEYWQNGKWYDLKNNVITPIL</sequence>
<organism evidence="2 3">
    <name type="scientific">Methanobacterium formicicum</name>
    <dbReference type="NCBI Taxonomy" id="2162"/>
    <lineage>
        <taxon>Archaea</taxon>
        <taxon>Methanobacteriati</taxon>
        <taxon>Methanobacteriota</taxon>
        <taxon>Methanomada group</taxon>
        <taxon>Methanobacteria</taxon>
        <taxon>Methanobacteriales</taxon>
        <taxon>Methanobacteriaceae</taxon>
        <taxon>Methanobacterium</taxon>
    </lineage>
</organism>
<dbReference type="EMBL" id="CP006933">
    <property type="protein sequence ID" value="AIS31970.1"/>
    <property type="molecule type" value="Genomic_DNA"/>
</dbReference>
<reference evidence="2 3" key="1">
    <citation type="submission" date="2013-12" db="EMBL/GenBank/DDBJ databases">
        <title>The complete genome sequence of Methanobacterium sp. BRM9.</title>
        <authorList>
            <consortium name="Pastoral Greenhouse Gas Research Consortium"/>
            <person name="Kelly W.J."/>
            <person name="Leahy S.C."/>
            <person name="Perry R."/>
            <person name="Li D."/>
            <person name="Altermann E."/>
            <person name="Lambie S.C."/>
            <person name="Attwood G.T."/>
        </authorList>
    </citation>
    <scope>NUCLEOTIDE SEQUENCE [LARGE SCALE GENOMIC DNA]</scope>
    <source>
        <strain evidence="2 3">BRM9</strain>
    </source>
</reference>
<feature type="transmembrane region" description="Helical" evidence="1">
    <location>
        <begin position="44"/>
        <end position="66"/>
    </location>
</feature>
<dbReference type="KEGG" id="mfc:BRM9_1154"/>
<dbReference type="RefSeq" id="WP_048085110.1">
    <property type="nucleotide sequence ID" value="NZ_CP006933.1"/>
</dbReference>
<dbReference type="AlphaFoldDB" id="A0A089ZG50"/>